<evidence type="ECO:0000259" key="7">
    <source>
        <dbReference type="Pfam" id="PF08245"/>
    </source>
</evidence>
<comment type="caution">
    <text evidence="8">The sequence shown here is derived from an EMBL/GenBank/DDBJ whole genome shotgun (WGS) entry which is preliminary data.</text>
</comment>
<dbReference type="PANTHER" id="PTHR43692:SF1">
    <property type="entry name" value="UDP-N-ACETYLMURAMOYLALANINE--D-GLUTAMATE LIGASE"/>
    <property type="match status" value="1"/>
</dbReference>
<evidence type="ECO:0000313" key="8">
    <source>
        <dbReference type="EMBL" id="OGF21454.1"/>
    </source>
</evidence>
<feature type="non-terminal residue" evidence="8">
    <location>
        <position position="1"/>
    </location>
</feature>
<keyword evidence="6" id="KW-0067">ATP-binding</keyword>
<dbReference type="GO" id="GO:0005737">
    <property type="term" value="C:cytoplasm"/>
    <property type="evidence" value="ECO:0007669"/>
    <property type="project" value="UniProtKB-SubCell"/>
</dbReference>
<proteinExistence type="inferred from homology"/>
<dbReference type="GO" id="GO:0051301">
    <property type="term" value="P:cell division"/>
    <property type="evidence" value="ECO:0007669"/>
    <property type="project" value="UniProtKB-KW"/>
</dbReference>
<evidence type="ECO:0000256" key="3">
    <source>
        <dbReference type="ARBA" id="ARBA00022490"/>
    </source>
</evidence>
<comment type="subcellular location">
    <subcellularLocation>
        <location evidence="1">Cytoplasm</location>
    </subcellularLocation>
</comment>
<dbReference type="Gene3D" id="3.90.190.20">
    <property type="entry name" value="Mur ligase, C-terminal domain"/>
    <property type="match status" value="1"/>
</dbReference>
<accession>A0A1F5S437</accession>
<comment type="pathway">
    <text evidence="2">Cell wall biogenesis; peptidoglycan biosynthesis.</text>
</comment>
<keyword evidence="3" id="KW-0963">Cytoplasm</keyword>
<protein>
    <submittedName>
        <fullName evidence="8">UDP-N-acetylmuramoylalanine--D-glutamate ligase</fullName>
    </submittedName>
</protein>
<evidence type="ECO:0000256" key="5">
    <source>
        <dbReference type="ARBA" id="ARBA00022741"/>
    </source>
</evidence>
<dbReference type="InterPro" id="IPR013221">
    <property type="entry name" value="Mur_ligase_cen"/>
</dbReference>
<feature type="domain" description="Mur ligase central" evidence="7">
    <location>
        <begin position="84"/>
        <end position="269"/>
    </location>
</feature>
<dbReference type="STRING" id="1797985.A2Y83_01260"/>
<dbReference type="SUPFAM" id="SSF53244">
    <property type="entry name" value="MurD-like peptide ligases, peptide-binding domain"/>
    <property type="match status" value="1"/>
</dbReference>
<evidence type="ECO:0000256" key="6">
    <source>
        <dbReference type="ARBA" id="ARBA00022840"/>
    </source>
</evidence>
<evidence type="ECO:0000256" key="4">
    <source>
        <dbReference type="ARBA" id="ARBA00022598"/>
    </source>
</evidence>
<dbReference type="Proteomes" id="UP000178323">
    <property type="component" value="Unassembled WGS sequence"/>
</dbReference>
<dbReference type="GO" id="GO:0071555">
    <property type="term" value="P:cell wall organization"/>
    <property type="evidence" value="ECO:0007669"/>
    <property type="project" value="UniProtKB-KW"/>
</dbReference>
<dbReference type="Pfam" id="PF08245">
    <property type="entry name" value="Mur_ligase_M"/>
    <property type="match status" value="1"/>
</dbReference>
<evidence type="ECO:0000313" key="9">
    <source>
        <dbReference type="Proteomes" id="UP000178323"/>
    </source>
</evidence>
<gene>
    <name evidence="8" type="ORF">A2Y83_01260</name>
</gene>
<keyword evidence="5" id="KW-0547">Nucleotide-binding</keyword>
<dbReference type="GO" id="GO:0008764">
    <property type="term" value="F:UDP-N-acetylmuramoylalanine-D-glutamate ligase activity"/>
    <property type="evidence" value="ECO:0007669"/>
    <property type="project" value="UniProtKB-EC"/>
</dbReference>
<keyword evidence="4 8" id="KW-0436">Ligase</keyword>
<dbReference type="PANTHER" id="PTHR43692">
    <property type="entry name" value="UDP-N-ACETYLMURAMOYLALANINE--D-GLUTAMATE LIGASE"/>
    <property type="match status" value="1"/>
</dbReference>
<dbReference type="InterPro" id="IPR036565">
    <property type="entry name" value="Mur-like_cat_sf"/>
</dbReference>
<dbReference type="GO" id="GO:0009252">
    <property type="term" value="P:peptidoglycan biosynthetic process"/>
    <property type="evidence" value="ECO:0007669"/>
    <property type="project" value="UniProtKB-UniPathway"/>
</dbReference>
<dbReference type="GO" id="GO:0008360">
    <property type="term" value="P:regulation of cell shape"/>
    <property type="evidence" value="ECO:0007669"/>
    <property type="project" value="UniProtKB-KW"/>
</dbReference>
<organism evidence="8 9">
    <name type="scientific">Candidatus Falkowbacteria bacterium RBG_13_39_14</name>
    <dbReference type="NCBI Taxonomy" id="1797985"/>
    <lineage>
        <taxon>Bacteria</taxon>
        <taxon>Candidatus Falkowiibacteriota</taxon>
    </lineage>
</organism>
<dbReference type="SUPFAM" id="SSF53623">
    <property type="entry name" value="MurD-like peptide ligases, catalytic domain"/>
    <property type="match status" value="1"/>
</dbReference>
<dbReference type="InterPro" id="IPR036615">
    <property type="entry name" value="Mur_ligase_C_dom_sf"/>
</dbReference>
<evidence type="ECO:0000256" key="1">
    <source>
        <dbReference type="ARBA" id="ARBA00004496"/>
    </source>
</evidence>
<dbReference type="Gene3D" id="3.40.1190.10">
    <property type="entry name" value="Mur-like, catalytic domain"/>
    <property type="match status" value="1"/>
</dbReference>
<dbReference type="UniPathway" id="UPA00219"/>
<dbReference type="EMBL" id="MFFS01000062">
    <property type="protein sequence ID" value="OGF21454.1"/>
    <property type="molecule type" value="Genomic_DNA"/>
</dbReference>
<evidence type="ECO:0000256" key="2">
    <source>
        <dbReference type="ARBA" id="ARBA00004752"/>
    </source>
</evidence>
<dbReference type="HAMAP" id="MF_00639">
    <property type="entry name" value="MurD"/>
    <property type="match status" value="1"/>
</dbReference>
<sequence>GYGKEGKKTEKYLKLKYPYIKIGIADKKNNDDYLKKQRGYDLIIKTPGIPKEKVFRSYTTATNIFFSEAEKMKRDGNNIVTIGITGSKGKSTTSSLIHAILKEAGKNAELIGNIGRPMLEALSKPIKKDTVFVLEMSSYQLDDIKFSPDIAVILNLFPDHMPYHHGIENYYSSKKNIMKFQDERGVFIYNSKYKLLKKWAKEAMGKTIAYNEVPGFQKTEKYLHSRAAVLPSVATDRRDCGGTDDDIFSATNLIGGHNIENIKAAMTVAKLFSISDKIIEKALKEFKPLPHRLEFVGEFKGIKFYNDSISTTPESAIAAIEALNASSSRDGACPVSTNKHPISTILLGGEDRGYDFKNLEKTIKRRQIKNIVLFPDTGKRIFKSKKDRVGLNVLETGSMREAIKFAYKNCPPNSICLLSPASPSHNLWENFEERGEEFRKWVRKIHLNYNSPIRLRT</sequence>
<dbReference type="GO" id="GO:0005524">
    <property type="term" value="F:ATP binding"/>
    <property type="evidence" value="ECO:0007669"/>
    <property type="project" value="UniProtKB-KW"/>
</dbReference>
<reference evidence="8 9" key="1">
    <citation type="journal article" date="2016" name="Nat. Commun.">
        <title>Thousands of microbial genomes shed light on interconnected biogeochemical processes in an aquifer system.</title>
        <authorList>
            <person name="Anantharaman K."/>
            <person name="Brown C.T."/>
            <person name="Hug L.A."/>
            <person name="Sharon I."/>
            <person name="Castelle C.J."/>
            <person name="Probst A.J."/>
            <person name="Thomas B.C."/>
            <person name="Singh A."/>
            <person name="Wilkins M.J."/>
            <person name="Karaoz U."/>
            <person name="Brodie E.L."/>
            <person name="Williams K.H."/>
            <person name="Hubbard S.S."/>
            <person name="Banfield J.F."/>
        </authorList>
    </citation>
    <scope>NUCLEOTIDE SEQUENCE [LARGE SCALE GENOMIC DNA]</scope>
</reference>
<dbReference type="NCBIfam" id="TIGR01087">
    <property type="entry name" value="murD"/>
    <property type="match status" value="1"/>
</dbReference>
<dbReference type="AlphaFoldDB" id="A0A1F5S437"/>
<dbReference type="InterPro" id="IPR005762">
    <property type="entry name" value="MurD"/>
</dbReference>
<name>A0A1F5S437_9BACT</name>